<evidence type="ECO:0000313" key="3">
    <source>
        <dbReference type="Proteomes" id="UP000597762"/>
    </source>
</evidence>
<dbReference type="InterPro" id="IPR002737">
    <property type="entry name" value="MEMO1_fam"/>
</dbReference>
<accession>A0A812DPG2</accession>
<comment type="similarity">
    <text evidence="1">Belongs to the MEMO1 family.</text>
</comment>
<dbReference type="HAMAP" id="MF_00055">
    <property type="entry name" value="MEMO1"/>
    <property type="match status" value="1"/>
</dbReference>
<comment type="caution">
    <text evidence="2">The sequence shown here is derived from an EMBL/GenBank/DDBJ whole genome shotgun (WGS) entry which is preliminary data.</text>
</comment>
<dbReference type="PANTHER" id="PTHR11060:SF0">
    <property type="entry name" value="PROTEIN MEMO1"/>
    <property type="match status" value="1"/>
</dbReference>
<dbReference type="AlphaFoldDB" id="A0A812DPG2"/>
<sequence length="295" mass="33564">MSKKRFATHAGSWYSENADDLNNQLSQWLSKAKAVHSPARAIIAPHAGYIYCGACSAHAYRQVDPQRIKRVFILGPAHHARLYGCALTGLEKYQTPLYDLTVDSKIYQELLATGHLEVMSRETDEEEHSIEMHLPFIAKVMESKKGQFTIVPVLVGSLQGEKEKVYGKIFGNYLLNPENLFVISSDFCHWGRRFNYTFYDESYGEIWQSIEYLDKMGMNIIENMDAKAFSDYLLQYQNTICGRHPIMVLLHAIESIRSSSGNNMKMKFIKYAQSSQVKSMRDSSVSYASGALVIQ</sequence>
<dbReference type="NCBIfam" id="TIGR04336">
    <property type="entry name" value="AmmeMemoSam_B"/>
    <property type="match status" value="1"/>
</dbReference>
<dbReference type="PANTHER" id="PTHR11060">
    <property type="entry name" value="PROTEIN MEMO1"/>
    <property type="match status" value="1"/>
</dbReference>
<dbReference type="EMBL" id="CAHIKZ030003948">
    <property type="protein sequence ID" value="CAE1305660.1"/>
    <property type="molecule type" value="Genomic_DNA"/>
</dbReference>
<dbReference type="Proteomes" id="UP000597762">
    <property type="component" value="Unassembled WGS sequence"/>
</dbReference>
<organism evidence="2 3">
    <name type="scientific">Acanthosepion pharaonis</name>
    <name type="common">Pharaoh cuttlefish</name>
    <name type="synonym">Sepia pharaonis</name>
    <dbReference type="NCBI Taxonomy" id="158019"/>
    <lineage>
        <taxon>Eukaryota</taxon>
        <taxon>Metazoa</taxon>
        <taxon>Spiralia</taxon>
        <taxon>Lophotrochozoa</taxon>
        <taxon>Mollusca</taxon>
        <taxon>Cephalopoda</taxon>
        <taxon>Coleoidea</taxon>
        <taxon>Decapodiformes</taxon>
        <taxon>Sepiida</taxon>
        <taxon>Sepiina</taxon>
        <taxon>Sepiidae</taxon>
        <taxon>Acanthosepion</taxon>
    </lineage>
</organism>
<protein>
    <submittedName>
        <fullName evidence="2">MEMO1</fullName>
    </submittedName>
</protein>
<dbReference type="CDD" id="cd07361">
    <property type="entry name" value="MEMO_like"/>
    <property type="match status" value="1"/>
</dbReference>
<dbReference type="Gene3D" id="3.40.830.10">
    <property type="entry name" value="LigB-like"/>
    <property type="match status" value="1"/>
</dbReference>
<evidence type="ECO:0000313" key="2">
    <source>
        <dbReference type="EMBL" id="CAE1305660.1"/>
    </source>
</evidence>
<proteinExistence type="inferred from homology"/>
<keyword evidence="3" id="KW-1185">Reference proteome</keyword>
<name>A0A812DPG2_ACAPH</name>
<gene>
    <name evidence="2" type="ORF">SPHA_58062</name>
</gene>
<dbReference type="Pfam" id="PF01875">
    <property type="entry name" value="Memo"/>
    <property type="match status" value="1"/>
</dbReference>
<dbReference type="OrthoDB" id="417112at2759"/>
<evidence type="ECO:0000256" key="1">
    <source>
        <dbReference type="ARBA" id="ARBA00006315"/>
    </source>
</evidence>
<reference evidence="2" key="1">
    <citation type="submission" date="2021-01" db="EMBL/GenBank/DDBJ databases">
        <authorList>
            <person name="Li R."/>
            <person name="Bekaert M."/>
        </authorList>
    </citation>
    <scope>NUCLEOTIDE SEQUENCE</scope>
    <source>
        <strain evidence="2">Farmed</strain>
    </source>
</reference>